<dbReference type="EMBL" id="AACS02000002">
    <property type="protein sequence ID" value="EAU88715.1"/>
    <property type="molecule type" value="Genomic_DNA"/>
</dbReference>
<dbReference type="STRING" id="240176.A8NEH3"/>
<dbReference type="GO" id="GO:0005634">
    <property type="term" value="C:nucleus"/>
    <property type="evidence" value="ECO:0007669"/>
    <property type="project" value="TreeGrafter"/>
</dbReference>
<dbReference type="EC" id="2.7.1.158" evidence="2 8"/>
<evidence type="ECO:0000256" key="9">
    <source>
        <dbReference type="SAM" id="MobiDB-lite"/>
    </source>
</evidence>
<dbReference type="GeneID" id="6009517"/>
<evidence type="ECO:0000256" key="2">
    <source>
        <dbReference type="ARBA" id="ARBA00012023"/>
    </source>
</evidence>
<dbReference type="PANTHER" id="PTHR14456">
    <property type="entry name" value="INOSITOL POLYPHOSPHATE KINASE 1"/>
    <property type="match status" value="1"/>
</dbReference>
<dbReference type="InParanoid" id="A8NEH3"/>
<sequence>MLDIRETKPTDWKYVSEGGATIVFSYTGPPNPNFDETVLRLRKALVPALRKQKKNKKARKSPWSSPPSTPTTPTSDPDDEPDDPTIEYQTKCMSRLIPPELLPRLESVRLDRQWLEDLVELQNLNRPEVRRDKDGIDIDRRKGVLATDLVGGNWLAVEIKPKWAFLPAPMHLSEETKPIKTQTCRFCMHNHMRKMKGDIIEMCYCPLDLFSEDEDRMRIAIHALWDAWTRSEGTVNNLKVFAHGNLVFPHETKLMAAPDAQDANEEQIREAFTDALVRTLRKTPVLGILSKLQRTLDTLDIEGLSRLWRHTEVSAPLYQTTFASFFAHEPNAKVPPSTPLGVSSLFLSSPEPGIPDWIEFLDSYLSSFSSQLDHSNPSPKDLRYYLLAYLLSATFKDCSIIVRLDFLRPGSEPHIELKPHTVTVIDLDPKSMDKMRGWEKLDKEIATVYSRKEDRKTCIDAARI</sequence>
<dbReference type="InterPro" id="IPR009286">
    <property type="entry name" value="Ins_P5_2-kin"/>
</dbReference>
<protein>
    <recommendedName>
        <fullName evidence="3 8">Inositol-pentakisphosphate 2-kinase</fullName>
        <ecNumber evidence="2 8">2.7.1.158</ecNumber>
    </recommendedName>
</protein>
<comment type="function">
    <text evidence="8">Phosphorylates Ins(1,3,4,5,6)P5 at position 2 to form Ins(1,2,3,4,5,6)P6 (InsP6 or phytate).</text>
</comment>
<comment type="domain">
    <text evidence="8">The EXKPK motif is conserved in inositol-pentakisphosphate 2-kinases of both family 1 and 2.</text>
</comment>
<dbReference type="Pfam" id="PF06090">
    <property type="entry name" value="Ins_P5_2-kin"/>
    <property type="match status" value="1"/>
</dbReference>
<gene>
    <name evidence="10" type="ORF">CC1G_01088</name>
</gene>
<keyword evidence="7 8" id="KW-0067">ATP-binding</keyword>
<dbReference type="GO" id="GO:0005524">
    <property type="term" value="F:ATP binding"/>
    <property type="evidence" value="ECO:0007669"/>
    <property type="project" value="UniProtKB-KW"/>
</dbReference>
<comment type="catalytic activity">
    <reaction evidence="1 8">
        <text>1D-myo-inositol 1,3,4,5,6-pentakisphosphate + ATP = 1D-myo-inositol hexakisphosphate + ADP + H(+)</text>
        <dbReference type="Rhea" id="RHEA:20313"/>
        <dbReference type="ChEBI" id="CHEBI:15378"/>
        <dbReference type="ChEBI" id="CHEBI:30616"/>
        <dbReference type="ChEBI" id="CHEBI:57733"/>
        <dbReference type="ChEBI" id="CHEBI:58130"/>
        <dbReference type="ChEBI" id="CHEBI:456216"/>
        <dbReference type="EC" id="2.7.1.158"/>
    </reaction>
</comment>
<evidence type="ECO:0000256" key="1">
    <source>
        <dbReference type="ARBA" id="ARBA00001774"/>
    </source>
</evidence>
<proteinExistence type="predicted"/>
<dbReference type="Proteomes" id="UP000001861">
    <property type="component" value="Unassembled WGS sequence"/>
</dbReference>
<evidence type="ECO:0000256" key="6">
    <source>
        <dbReference type="ARBA" id="ARBA00022777"/>
    </source>
</evidence>
<evidence type="ECO:0000313" key="11">
    <source>
        <dbReference type="Proteomes" id="UP000001861"/>
    </source>
</evidence>
<evidence type="ECO:0000313" key="10">
    <source>
        <dbReference type="EMBL" id="EAU88715.1"/>
    </source>
</evidence>
<comment type="caution">
    <text evidence="10">The sequence shown here is derived from an EMBL/GenBank/DDBJ whole genome shotgun (WGS) entry which is preliminary data.</text>
</comment>
<keyword evidence="6 8" id="KW-0418">Kinase</keyword>
<dbReference type="InterPro" id="IPR043001">
    <property type="entry name" value="IP5_2-K_N_lobe"/>
</dbReference>
<dbReference type="KEGG" id="cci:CC1G_01088"/>
<evidence type="ECO:0000256" key="4">
    <source>
        <dbReference type="ARBA" id="ARBA00022679"/>
    </source>
</evidence>
<feature type="compositionally biased region" description="Acidic residues" evidence="9">
    <location>
        <begin position="76"/>
        <end position="85"/>
    </location>
</feature>
<evidence type="ECO:0000256" key="3">
    <source>
        <dbReference type="ARBA" id="ARBA00014846"/>
    </source>
</evidence>
<keyword evidence="5 8" id="KW-0547">Nucleotide-binding</keyword>
<dbReference type="RefSeq" id="XP_001833026.1">
    <property type="nucleotide sequence ID" value="XM_001832974.1"/>
</dbReference>
<dbReference type="GO" id="GO:0035299">
    <property type="term" value="F:inositol-1,3,4,5,6-pentakisphosphate 2-kinase activity"/>
    <property type="evidence" value="ECO:0007669"/>
    <property type="project" value="UniProtKB-EC"/>
</dbReference>
<evidence type="ECO:0000256" key="5">
    <source>
        <dbReference type="ARBA" id="ARBA00022741"/>
    </source>
</evidence>
<evidence type="ECO:0000256" key="7">
    <source>
        <dbReference type="ARBA" id="ARBA00022840"/>
    </source>
</evidence>
<dbReference type="PANTHER" id="PTHR14456:SF2">
    <property type="entry name" value="INOSITOL-PENTAKISPHOSPHATE 2-KINASE"/>
    <property type="match status" value="1"/>
</dbReference>
<accession>A8NEH3</accession>
<name>A8NEH3_COPC7</name>
<dbReference type="GO" id="GO:0032958">
    <property type="term" value="P:inositol phosphate biosynthetic process"/>
    <property type="evidence" value="ECO:0007669"/>
    <property type="project" value="TreeGrafter"/>
</dbReference>
<dbReference type="VEuPathDB" id="FungiDB:CC1G_01088"/>
<organism evidence="10 11">
    <name type="scientific">Coprinopsis cinerea (strain Okayama-7 / 130 / ATCC MYA-4618 / FGSC 9003)</name>
    <name type="common">Inky cap fungus</name>
    <name type="synonym">Hormographiella aspergillata</name>
    <dbReference type="NCBI Taxonomy" id="240176"/>
    <lineage>
        <taxon>Eukaryota</taxon>
        <taxon>Fungi</taxon>
        <taxon>Dikarya</taxon>
        <taxon>Basidiomycota</taxon>
        <taxon>Agaricomycotina</taxon>
        <taxon>Agaricomycetes</taxon>
        <taxon>Agaricomycetidae</taxon>
        <taxon>Agaricales</taxon>
        <taxon>Agaricineae</taxon>
        <taxon>Psathyrellaceae</taxon>
        <taxon>Coprinopsis</taxon>
    </lineage>
</organism>
<reference evidence="10 11" key="1">
    <citation type="journal article" date="2010" name="Proc. Natl. Acad. Sci. U.S.A.">
        <title>Insights into evolution of multicellular fungi from the assembled chromosomes of the mushroom Coprinopsis cinerea (Coprinus cinereus).</title>
        <authorList>
            <person name="Stajich J.E."/>
            <person name="Wilke S.K."/>
            <person name="Ahren D."/>
            <person name="Au C.H."/>
            <person name="Birren B.W."/>
            <person name="Borodovsky M."/>
            <person name="Burns C."/>
            <person name="Canback B."/>
            <person name="Casselton L.A."/>
            <person name="Cheng C.K."/>
            <person name="Deng J."/>
            <person name="Dietrich F.S."/>
            <person name="Fargo D.C."/>
            <person name="Farman M.L."/>
            <person name="Gathman A.C."/>
            <person name="Goldberg J."/>
            <person name="Guigo R."/>
            <person name="Hoegger P.J."/>
            <person name="Hooker J.B."/>
            <person name="Huggins A."/>
            <person name="James T.Y."/>
            <person name="Kamada T."/>
            <person name="Kilaru S."/>
            <person name="Kodira C."/>
            <person name="Kues U."/>
            <person name="Kupfer D."/>
            <person name="Kwan H.S."/>
            <person name="Lomsadze A."/>
            <person name="Li W."/>
            <person name="Lilly W.W."/>
            <person name="Ma L.J."/>
            <person name="Mackey A.J."/>
            <person name="Manning G."/>
            <person name="Martin F."/>
            <person name="Muraguchi H."/>
            <person name="Natvig D.O."/>
            <person name="Palmerini H."/>
            <person name="Ramesh M.A."/>
            <person name="Rehmeyer C.J."/>
            <person name="Roe B.A."/>
            <person name="Shenoy N."/>
            <person name="Stanke M."/>
            <person name="Ter-Hovhannisyan V."/>
            <person name="Tunlid A."/>
            <person name="Velagapudi R."/>
            <person name="Vision T.J."/>
            <person name="Zeng Q."/>
            <person name="Zolan M.E."/>
            <person name="Pukkila P.J."/>
        </authorList>
    </citation>
    <scope>NUCLEOTIDE SEQUENCE [LARGE SCALE GENOMIC DNA]</scope>
    <source>
        <strain evidence="11">Okayama-7 / 130 / ATCC MYA-4618 / FGSC 9003</strain>
    </source>
</reference>
<feature type="region of interest" description="Disordered" evidence="9">
    <location>
        <begin position="50"/>
        <end position="85"/>
    </location>
</feature>
<keyword evidence="4 8" id="KW-0808">Transferase</keyword>
<dbReference type="OrthoDB" id="272370at2759"/>
<evidence type="ECO:0000256" key="8">
    <source>
        <dbReference type="RuleBase" id="RU364126"/>
    </source>
</evidence>
<keyword evidence="11" id="KW-1185">Reference proteome</keyword>
<dbReference type="OMA" id="WKYISEG"/>
<dbReference type="eggNOG" id="KOG4749">
    <property type="taxonomic scope" value="Eukaryota"/>
</dbReference>
<feature type="compositionally biased region" description="Basic residues" evidence="9">
    <location>
        <begin position="50"/>
        <end position="60"/>
    </location>
</feature>
<dbReference type="AlphaFoldDB" id="A8NEH3"/>
<dbReference type="Gene3D" id="3.30.200.110">
    <property type="entry name" value="Inositol-pentakisphosphate 2-kinase, N-lobe"/>
    <property type="match status" value="1"/>
</dbReference>